<dbReference type="AlphaFoldDB" id="A0A1J5SF75"/>
<proteinExistence type="predicted"/>
<dbReference type="InterPro" id="IPR013024">
    <property type="entry name" value="GGCT-like"/>
</dbReference>
<dbReference type="Gene3D" id="3.10.490.10">
    <property type="entry name" value="Gamma-glutamyl cyclotransferase-like"/>
    <property type="match status" value="1"/>
</dbReference>
<dbReference type="EMBL" id="MLJW01000096">
    <property type="protein sequence ID" value="OIR00356.1"/>
    <property type="molecule type" value="Genomic_DNA"/>
</dbReference>
<evidence type="ECO:0000259" key="1">
    <source>
        <dbReference type="Pfam" id="PF06094"/>
    </source>
</evidence>
<dbReference type="SUPFAM" id="SSF110857">
    <property type="entry name" value="Gamma-glutamyl cyclotransferase-like"/>
    <property type="match status" value="1"/>
</dbReference>
<dbReference type="CDD" id="cd06661">
    <property type="entry name" value="GGCT_like"/>
    <property type="match status" value="1"/>
</dbReference>
<reference evidence="2" key="1">
    <citation type="submission" date="2016-10" db="EMBL/GenBank/DDBJ databases">
        <title>Sequence of Gallionella enrichment culture.</title>
        <authorList>
            <person name="Poehlein A."/>
            <person name="Muehling M."/>
            <person name="Daniel R."/>
        </authorList>
    </citation>
    <scope>NUCLEOTIDE SEQUENCE</scope>
</reference>
<feature type="domain" description="Gamma-glutamylcyclotransferase AIG2-like" evidence="1">
    <location>
        <begin position="9"/>
        <end position="114"/>
    </location>
</feature>
<sequence>MNERRDILLFSYGTLQQDAVQLTSFGRLLEGYDDALPGYRQALLEITDAEVLRQSGKRFHPIVMPSDDPADEIPGKVFLISRRELDAADRYEVADYKRIAVGLASGRTAWVYVQK</sequence>
<dbReference type="InterPro" id="IPR009288">
    <property type="entry name" value="AIG2-like_dom"/>
</dbReference>
<accession>A0A1J5SF75</accession>
<organism evidence="2">
    <name type="scientific">mine drainage metagenome</name>
    <dbReference type="NCBI Taxonomy" id="410659"/>
    <lineage>
        <taxon>unclassified sequences</taxon>
        <taxon>metagenomes</taxon>
        <taxon>ecological metagenomes</taxon>
    </lineage>
</organism>
<dbReference type="InterPro" id="IPR036568">
    <property type="entry name" value="GGCT-like_sf"/>
</dbReference>
<comment type="caution">
    <text evidence="2">The sequence shown here is derived from an EMBL/GenBank/DDBJ whole genome shotgun (WGS) entry which is preliminary data.</text>
</comment>
<protein>
    <submittedName>
        <fullName evidence="2">AIG2-like family protein</fullName>
    </submittedName>
</protein>
<evidence type="ECO:0000313" key="2">
    <source>
        <dbReference type="EMBL" id="OIR00356.1"/>
    </source>
</evidence>
<gene>
    <name evidence="2" type="ORF">GALL_176090</name>
</gene>
<dbReference type="Pfam" id="PF06094">
    <property type="entry name" value="GGACT"/>
    <property type="match status" value="1"/>
</dbReference>
<name>A0A1J5SF75_9ZZZZ</name>